<protein>
    <submittedName>
        <fullName evidence="1">Uncharacterized protein</fullName>
    </submittedName>
</protein>
<dbReference type="RefSeq" id="WP_144333968.1">
    <property type="nucleotide sequence ID" value="NZ_VLPL01000008.1"/>
</dbReference>
<proteinExistence type="predicted"/>
<evidence type="ECO:0000313" key="2">
    <source>
        <dbReference type="Proteomes" id="UP000316008"/>
    </source>
</evidence>
<accession>A0A556MMI3</accession>
<sequence length="64" mass="7187">MKSEIGTIDALLAEEKSYPVENLPTTEPNGIKIGIIGFQNVQYRERLQRSISKIINPSTIIDEN</sequence>
<dbReference type="OrthoDB" id="9874492at2"/>
<comment type="caution">
    <text evidence="1">The sequence shown here is derived from an EMBL/GenBank/DDBJ whole genome shotgun (WGS) entry which is preliminary data.</text>
</comment>
<organism evidence="1 2">
    <name type="scientific">Fluviicola chungangensis</name>
    <dbReference type="NCBI Taxonomy" id="2597671"/>
    <lineage>
        <taxon>Bacteria</taxon>
        <taxon>Pseudomonadati</taxon>
        <taxon>Bacteroidota</taxon>
        <taxon>Flavobacteriia</taxon>
        <taxon>Flavobacteriales</taxon>
        <taxon>Crocinitomicaceae</taxon>
        <taxon>Fluviicola</taxon>
    </lineage>
</organism>
<dbReference type="Proteomes" id="UP000316008">
    <property type="component" value="Unassembled WGS sequence"/>
</dbReference>
<dbReference type="EMBL" id="VLPL01000008">
    <property type="protein sequence ID" value="TSJ41157.1"/>
    <property type="molecule type" value="Genomic_DNA"/>
</dbReference>
<gene>
    <name evidence="1" type="ORF">FO442_14690</name>
</gene>
<dbReference type="AlphaFoldDB" id="A0A556MMI3"/>
<evidence type="ECO:0000313" key="1">
    <source>
        <dbReference type="EMBL" id="TSJ41157.1"/>
    </source>
</evidence>
<name>A0A556MMI3_9FLAO</name>
<reference evidence="1 2" key="1">
    <citation type="submission" date="2019-07" db="EMBL/GenBank/DDBJ databases">
        <authorList>
            <person name="Huq M.A."/>
        </authorList>
    </citation>
    <scope>NUCLEOTIDE SEQUENCE [LARGE SCALE GENOMIC DNA]</scope>
    <source>
        <strain evidence="1 2">MAH-3</strain>
    </source>
</reference>
<keyword evidence="2" id="KW-1185">Reference proteome</keyword>